<dbReference type="RefSeq" id="WP_369273079.1">
    <property type="nucleotide sequence ID" value="NZ_CP163432.1"/>
</dbReference>
<sequence length="157" mass="16805">MANRSVVVERHIAAGQGPVWEAVTDLRGMERMLSGVSKVEVLTDGAFGVGTRWRETRKMFGKEATEEMWVTACEPPERYVVEAESHGTHYVSEWMLLADGPSATTVRMTFSGEPVAGSGGFAGLLAKILGGVGARAVRKAIAKDLDDVASAVEGRKP</sequence>
<dbReference type="AlphaFoldDB" id="A0AB39N584"/>
<name>A0AB39N584_9ACTN</name>
<proteinExistence type="predicted"/>
<dbReference type="Pfam" id="PF10604">
    <property type="entry name" value="Polyketide_cyc2"/>
    <property type="match status" value="1"/>
</dbReference>
<protein>
    <submittedName>
        <fullName evidence="1">SRPBCC family protein</fullName>
    </submittedName>
</protein>
<dbReference type="CDD" id="cd07812">
    <property type="entry name" value="SRPBCC"/>
    <property type="match status" value="1"/>
</dbReference>
<evidence type="ECO:0000313" key="1">
    <source>
        <dbReference type="EMBL" id="XDQ12980.1"/>
    </source>
</evidence>
<dbReference type="EMBL" id="CP163432">
    <property type="protein sequence ID" value="XDQ12980.1"/>
    <property type="molecule type" value="Genomic_DNA"/>
</dbReference>
<dbReference type="InterPro" id="IPR019587">
    <property type="entry name" value="Polyketide_cyclase/dehydratase"/>
</dbReference>
<organism evidence="1">
    <name type="scientific">Streptomyces sp. R11</name>
    <dbReference type="NCBI Taxonomy" id="3238625"/>
    <lineage>
        <taxon>Bacteria</taxon>
        <taxon>Bacillati</taxon>
        <taxon>Actinomycetota</taxon>
        <taxon>Actinomycetes</taxon>
        <taxon>Kitasatosporales</taxon>
        <taxon>Streptomycetaceae</taxon>
        <taxon>Streptomyces</taxon>
    </lineage>
</organism>
<reference evidence="1" key="1">
    <citation type="submission" date="2024-07" db="EMBL/GenBank/DDBJ databases">
        <authorList>
            <person name="Yu S.T."/>
        </authorList>
    </citation>
    <scope>NUCLEOTIDE SEQUENCE</scope>
    <source>
        <strain evidence="1">R11</strain>
    </source>
</reference>
<dbReference type="InterPro" id="IPR023393">
    <property type="entry name" value="START-like_dom_sf"/>
</dbReference>
<gene>
    <name evidence="1" type="ORF">AB5J55_26815</name>
</gene>
<dbReference type="Gene3D" id="3.30.530.20">
    <property type="match status" value="1"/>
</dbReference>
<accession>A0AB39N584</accession>
<dbReference type="SUPFAM" id="SSF55961">
    <property type="entry name" value="Bet v1-like"/>
    <property type="match status" value="1"/>
</dbReference>